<dbReference type="RefSeq" id="WP_381499648.1">
    <property type="nucleotide sequence ID" value="NZ_JBHUOM010000002.1"/>
</dbReference>
<organism evidence="1 2">
    <name type="scientific">Spirosoma flavum</name>
    <dbReference type="NCBI Taxonomy" id="2048557"/>
    <lineage>
        <taxon>Bacteria</taxon>
        <taxon>Pseudomonadati</taxon>
        <taxon>Bacteroidota</taxon>
        <taxon>Cytophagia</taxon>
        <taxon>Cytophagales</taxon>
        <taxon>Cytophagaceae</taxon>
        <taxon>Spirosoma</taxon>
    </lineage>
</organism>
<evidence type="ECO:0000313" key="1">
    <source>
        <dbReference type="EMBL" id="MFD2934199.1"/>
    </source>
</evidence>
<protein>
    <submittedName>
        <fullName evidence="1">Papain-like cysteine protease family protein</fullName>
    </submittedName>
</protein>
<dbReference type="InterPro" id="IPR022118">
    <property type="entry name" value="Peptidase_C70_AvrRpt2"/>
</dbReference>
<dbReference type="Pfam" id="PF12385">
    <property type="entry name" value="Peptidase_C70"/>
    <property type="match status" value="1"/>
</dbReference>
<name>A0ABW6AHV0_9BACT</name>
<reference evidence="2" key="1">
    <citation type="journal article" date="2019" name="Int. J. Syst. Evol. Microbiol.">
        <title>The Global Catalogue of Microorganisms (GCM) 10K type strain sequencing project: providing services to taxonomists for standard genome sequencing and annotation.</title>
        <authorList>
            <consortium name="The Broad Institute Genomics Platform"/>
            <consortium name="The Broad Institute Genome Sequencing Center for Infectious Disease"/>
            <person name="Wu L."/>
            <person name="Ma J."/>
        </authorList>
    </citation>
    <scope>NUCLEOTIDE SEQUENCE [LARGE SCALE GENOMIC DNA]</scope>
    <source>
        <strain evidence="2">KCTC 52490</strain>
    </source>
</reference>
<dbReference type="Proteomes" id="UP001597512">
    <property type="component" value="Unassembled WGS sequence"/>
</dbReference>
<dbReference type="Gene3D" id="3.90.70.10">
    <property type="entry name" value="Cysteine proteinases"/>
    <property type="match status" value="1"/>
</dbReference>
<dbReference type="EMBL" id="JBHUOM010000002">
    <property type="protein sequence ID" value="MFD2934199.1"/>
    <property type="molecule type" value="Genomic_DNA"/>
</dbReference>
<evidence type="ECO:0000313" key="2">
    <source>
        <dbReference type="Proteomes" id="UP001597512"/>
    </source>
</evidence>
<proteinExistence type="predicted"/>
<comment type="caution">
    <text evidence="1">The sequence shown here is derived from an EMBL/GenBank/DDBJ whole genome shotgun (WGS) entry which is preliminary data.</text>
</comment>
<sequence length="155" mass="17094">MAASVSYQVPGLSQPNSNLCWWTSFKMLTLYHRNQGVTVNQLRNIETHANAMAIYTQNDGTSTEEIEEIATDLGFSVLAATLTGEGLLNLMEQNGPVMYCGYWPGGNGGHCVVLTGTDGQYISVNDPWYGAQASRYRKLVSQVLIQDTALVYYEQ</sequence>
<keyword evidence="2" id="KW-1185">Reference proteome</keyword>
<accession>A0ABW6AHV0</accession>
<gene>
    <name evidence="1" type="ORF">ACFS25_10425</name>
</gene>